<evidence type="ECO:0000259" key="5">
    <source>
        <dbReference type="PROSITE" id="PS50043"/>
    </source>
</evidence>
<dbReference type="GO" id="GO:0003677">
    <property type="term" value="F:DNA binding"/>
    <property type="evidence" value="ECO:0007669"/>
    <property type="project" value="UniProtKB-KW"/>
</dbReference>
<dbReference type="PANTHER" id="PTHR43214:SF24">
    <property type="entry name" value="TRANSCRIPTIONAL REGULATORY PROTEIN NARL-RELATED"/>
    <property type="match status" value="1"/>
</dbReference>
<evidence type="ECO:0000313" key="8">
    <source>
        <dbReference type="Proteomes" id="UP000481583"/>
    </source>
</evidence>
<dbReference type="Pfam" id="PF00196">
    <property type="entry name" value="GerE"/>
    <property type="match status" value="1"/>
</dbReference>
<dbReference type="InterPro" id="IPR039420">
    <property type="entry name" value="WalR-like"/>
</dbReference>
<organism evidence="7 8">
    <name type="scientific">Streptomyces coryli</name>
    <dbReference type="NCBI Taxonomy" id="1128680"/>
    <lineage>
        <taxon>Bacteria</taxon>
        <taxon>Bacillati</taxon>
        <taxon>Actinomycetota</taxon>
        <taxon>Actinomycetes</taxon>
        <taxon>Kitasatosporales</taxon>
        <taxon>Streptomycetaceae</taxon>
        <taxon>Streptomyces</taxon>
    </lineage>
</organism>
<comment type="caution">
    <text evidence="7">The sequence shown here is derived from an EMBL/GenBank/DDBJ whole genome shotgun (WGS) entry which is preliminary data.</text>
</comment>
<evidence type="ECO:0000259" key="6">
    <source>
        <dbReference type="PROSITE" id="PS50110"/>
    </source>
</evidence>
<proteinExistence type="predicted"/>
<dbReference type="PROSITE" id="PS50043">
    <property type="entry name" value="HTH_LUXR_2"/>
    <property type="match status" value="1"/>
</dbReference>
<dbReference type="EMBL" id="JAAKZV010000158">
    <property type="protein sequence ID" value="NGN67719.1"/>
    <property type="molecule type" value="Genomic_DNA"/>
</dbReference>
<feature type="non-terminal residue" evidence="7">
    <location>
        <position position="222"/>
    </location>
</feature>
<evidence type="ECO:0000256" key="4">
    <source>
        <dbReference type="PROSITE-ProRule" id="PRU00169"/>
    </source>
</evidence>
<dbReference type="RefSeq" id="WP_165241010.1">
    <property type="nucleotide sequence ID" value="NZ_JAAKZV010000158.1"/>
</dbReference>
<dbReference type="SUPFAM" id="SSF52172">
    <property type="entry name" value="CheY-like"/>
    <property type="match status" value="1"/>
</dbReference>
<dbReference type="PRINTS" id="PR00038">
    <property type="entry name" value="HTHLUXR"/>
</dbReference>
<keyword evidence="1" id="KW-0805">Transcription regulation</keyword>
<dbReference type="InterPro" id="IPR001789">
    <property type="entry name" value="Sig_transdc_resp-reg_receiver"/>
</dbReference>
<keyword evidence="8" id="KW-1185">Reference proteome</keyword>
<accession>A0A6G4U652</accession>
<protein>
    <submittedName>
        <fullName evidence="7">Response regulator transcription factor</fullName>
    </submittedName>
</protein>
<dbReference type="Proteomes" id="UP000481583">
    <property type="component" value="Unassembled WGS sequence"/>
</dbReference>
<dbReference type="PROSITE" id="PS50110">
    <property type="entry name" value="RESPONSE_REGULATORY"/>
    <property type="match status" value="1"/>
</dbReference>
<dbReference type="SUPFAM" id="SSF46894">
    <property type="entry name" value="C-terminal effector domain of the bipartite response regulators"/>
    <property type="match status" value="1"/>
</dbReference>
<dbReference type="Gene3D" id="3.40.50.2300">
    <property type="match status" value="1"/>
</dbReference>
<dbReference type="SMART" id="SM00421">
    <property type="entry name" value="HTH_LUXR"/>
    <property type="match status" value="1"/>
</dbReference>
<feature type="domain" description="HTH luxR-type" evidence="5">
    <location>
        <begin position="150"/>
        <end position="221"/>
    </location>
</feature>
<dbReference type="PROSITE" id="PS00622">
    <property type="entry name" value="HTH_LUXR_1"/>
    <property type="match status" value="1"/>
</dbReference>
<evidence type="ECO:0000256" key="3">
    <source>
        <dbReference type="ARBA" id="ARBA00023163"/>
    </source>
</evidence>
<dbReference type="InterPro" id="IPR000792">
    <property type="entry name" value="Tscrpt_reg_LuxR_C"/>
</dbReference>
<feature type="domain" description="Response regulatory" evidence="6">
    <location>
        <begin position="2"/>
        <end position="122"/>
    </location>
</feature>
<gene>
    <name evidence="7" type="ORF">G5C51_27945</name>
</gene>
<dbReference type="InterPro" id="IPR016032">
    <property type="entry name" value="Sig_transdc_resp-reg_C-effctor"/>
</dbReference>
<comment type="caution">
    <text evidence="4">Lacks conserved residue(s) required for the propagation of feature annotation.</text>
</comment>
<name>A0A6G4U652_9ACTN</name>
<evidence type="ECO:0000313" key="7">
    <source>
        <dbReference type="EMBL" id="NGN67719.1"/>
    </source>
</evidence>
<dbReference type="GO" id="GO:0000160">
    <property type="term" value="P:phosphorelay signal transduction system"/>
    <property type="evidence" value="ECO:0007669"/>
    <property type="project" value="InterPro"/>
</dbReference>
<dbReference type="AlphaFoldDB" id="A0A6G4U652"/>
<dbReference type="CDD" id="cd06170">
    <property type="entry name" value="LuxR_C_like"/>
    <property type="match status" value="1"/>
</dbReference>
<sequence length="222" mass="23395">MRIAVAEGSAILRAGLAQVLRDHGHELVATVHDARVLPALISTHRPDVLIANVRLAPSWSDEGIEAALDARRQRPGTGALIFSQSPDTDHVARLFAGNGAGLGYLLHDRMMDAGELTDSLTRVATGGTVVDPRVVGTLAAATALPGQSGPASGIDELSERELEVLALIARGRTNSAIAKELCIARGTVEKRVAAVFDKLGIPCTAHDNRRVLAALRYPATRP</sequence>
<reference evidence="7 8" key="1">
    <citation type="submission" date="2020-02" db="EMBL/GenBank/DDBJ databases">
        <title>Whole-genome analyses of novel actinobacteria.</title>
        <authorList>
            <person name="Sahin N."/>
        </authorList>
    </citation>
    <scope>NUCLEOTIDE SEQUENCE [LARGE SCALE GENOMIC DNA]</scope>
    <source>
        <strain evidence="7 8">A7024</strain>
    </source>
</reference>
<keyword evidence="2" id="KW-0238">DNA-binding</keyword>
<dbReference type="InterPro" id="IPR011006">
    <property type="entry name" value="CheY-like_superfamily"/>
</dbReference>
<keyword evidence="3" id="KW-0804">Transcription</keyword>
<evidence type="ECO:0000256" key="1">
    <source>
        <dbReference type="ARBA" id="ARBA00023015"/>
    </source>
</evidence>
<dbReference type="PANTHER" id="PTHR43214">
    <property type="entry name" value="TWO-COMPONENT RESPONSE REGULATOR"/>
    <property type="match status" value="1"/>
</dbReference>
<dbReference type="GO" id="GO:0006355">
    <property type="term" value="P:regulation of DNA-templated transcription"/>
    <property type="evidence" value="ECO:0007669"/>
    <property type="project" value="InterPro"/>
</dbReference>
<evidence type="ECO:0000256" key="2">
    <source>
        <dbReference type="ARBA" id="ARBA00023125"/>
    </source>
</evidence>